<dbReference type="InterPro" id="IPR050834">
    <property type="entry name" value="Glycosyltransf_2"/>
</dbReference>
<dbReference type="Proteomes" id="UP000032305">
    <property type="component" value="Unassembled WGS sequence"/>
</dbReference>
<comment type="caution">
    <text evidence="2">The sequence shown here is derived from an EMBL/GenBank/DDBJ whole genome shotgun (WGS) entry which is preliminary data.</text>
</comment>
<evidence type="ECO:0000259" key="1">
    <source>
        <dbReference type="Pfam" id="PF00535"/>
    </source>
</evidence>
<dbReference type="Gene3D" id="3.90.550.10">
    <property type="entry name" value="Spore Coat Polysaccharide Biosynthesis Protein SpsA, Chain A"/>
    <property type="match status" value="1"/>
</dbReference>
<dbReference type="GO" id="GO:0016740">
    <property type="term" value="F:transferase activity"/>
    <property type="evidence" value="ECO:0007669"/>
    <property type="project" value="UniProtKB-KW"/>
</dbReference>
<protein>
    <submittedName>
        <fullName evidence="2">Putative glycosyltransferase</fullName>
    </submittedName>
</protein>
<dbReference type="RefSeq" id="WP_042483368.1">
    <property type="nucleotide sequence ID" value="NZ_BBPI01000009.1"/>
</dbReference>
<organism evidence="2 3">
    <name type="scientific">Sphingomonas parapaucimobilis NBRC 15100</name>
    <dbReference type="NCBI Taxonomy" id="1219049"/>
    <lineage>
        <taxon>Bacteria</taxon>
        <taxon>Pseudomonadati</taxon>
        <taxon>Pseudomonadota</taxon>
        <taxon>Alphaproteobacteria</taxon>
        <taxon>Sphingomonadales</taxon>
        <taxon>Sphingomonadaceae</taxon>
        <taxon>Sphingomonas</taxon>
    </lineage>
</organism>
<gene>
    <name evidence="2" type="ORF">SP5_009_00300</name>
</gene>
<accession>A0A0A1W2Y7</accession>
<keyword evidence="2" id="KW-0808">Transferase</keyword>
<reference evidence="2 3" key="1">
    <citation type="submission" date="2014-11" db="EMBL/GenBank/DDBJ databases">
        <title>Whole genome shotgun sequence of Sphingomonas parapaucimobilis NBRC 15100.</title>
        <authorList>
            <person name="Katano-Makiyama Y."/>
            <person name="Hosoyama A."/>
            <person name="Hashimoto M."/>
            <person name="Hosoyama Y."/>
            <person name="Noguchi M."/>
            <person name="Numata M."/>
            <person name="Tsuchikane K."/>
            <person name="Hirakata S."/>
            <person name="Uohara A."/>
            <person name="Shimodaira J."/>
            <person name="Ohji S."/>
            <person name="Ichikawa N."/>
            <person name="Kimura A."/>
            <person name="Yamazoe A."/>
            <person name="Fujita N."/>
        </authorList>
    </citation>
    <scope>NUCLEOTIDE SEQUENCE [LARGE SCALE GENOMIC DNA]</scope>
    <source>
        <strain evidence="2 3">NBRC 15100</strain>
    </source>
</reference>
<dbReference type="eggNOG" id="COG1216">
    <property type="taxonomic scope" value="Bacteria"/>
</dbReference>
<dbReference type="InterPro" id="IPR001173">
    <property type="entry name" value="Glyco_trans_2-like"/>
</dbReference>
<proteinExistence type="predicted"/>
<dbReference type="SUPFAM" id="SSF53448">
    <property type="entry name" value="Nucleotide-diphospho-sugar transferases"/>
    <property type="match status" value="1"/>
</dbReference>
<name>A0A0A1W2Y7_9SPHN</name>
<evidence type="ECO:0000313" key="2">
    <source>
        <dbReference type="EMBL" id="GAL99702.1"/>
    </source>
</evidence>
<evidence type="ECO:0000313" key="3">
    <source>
        <dbReference type="Proteomes" id="UP000032305"/>
    </source>
</evidence>
<dbReference type="Pfam" id="PF00535">
    <property type="entry name" value="Glycos_transf_2"/>
    <property type="match status" value="1"/>
</dbReference>
<dbReference type="PANTHER" id="PTHR43685">
    <property type="entry name" value="GLYCOSYLTRANSFERASE"/>
    <property type="match status" value="1"/>
</dbReference>
<dbReference type="CDD" id="cd00761">
    <property type="entry name" value="Glyco_tranf_GTA_type"/>
    <property type="match status" value="1"/>
</dbReference>
<dbReference type="AlphaFoldDB" id="A0A0A1W2Y7"/>
<sequence>MIDIGLLICTRNRCRSLAATLASVDAAARHPGSGAVELILVDNGSTDATAAVIRHWAIDRPFPVRLLSEPLPGLARARNRALRAARGRIVAMTDDDCVLHPDYFAQAARAFAGQPAPVIIGGRILRGDPADLLLTVKLEDHPMIAEPGSFPGGFVMGANLAFTADVGHMVGPFDERFGAGAPFRAAEDTDFLLRAQALDLSIRYDPGFVVDHHHGRRREDEAVALLAGYGFGDGALYAKHVMTDSRVRRWLAADVRNLRERFAGPVPTIRHFHAFRLRHVLAGLAAYGRTAFRNPRSA</sequence>
<dbReference type="EMBL" id="BBPI01000009">
    <property type="protein sequence ID" value="GAL99702.1"/>
    <property type="molecule type" value="Genomic_DNA"/>
</dbReference>
<dbReference type="OrthoDB" id="114108at2"/>
<feature type="domain" description="Glycosyltransferase 2-like" evidence="1">
    <location>
        <begin position="7"/>
        <end position="130"/>
    </location>
</feature>
<keyword evidence="3" id="KW-1185">Reference proteome</keyword>
<dbReference type="PANTHER" id="PTHR43685:SF3">
    <property type="entry name" value="SLR2126 PROTEIN"/>
    <property type="match status" value="1"/>
</dbReference>
<dbReference type="InterPro" id="IPR029044">
    <property type="entry name" value="Nucleotide-diphossugar_trans"/>
</dbReference>